<reference evidence="2 3" key="1">
    <citation type="submission" date="2014-11" db="EMBL/GenBank/DDBJ databases">
        <authorList>
            <person name="Diene M.Seydina."/>
        </authorList>
    </citation>
    <scope>NUCLEOTIDE SEQUENCE [LARGE SCALE GENOMIC DNA]</scope>
    <source>
        <strain evidence="2 3">Neisseria meningitidis CHUV</strain>
    </source>
</reference>
<dbReference type="OMA" id="LKQHPSM"/>
<feature type="compositionally biased region" description="Basic residues" evidence="1">
    <location>
        <begin position="58"/>
        <end position="67"/>
    </location>
</feature>
<evidence type="ECO:0000313" key="2">
    <source>
        <dbReference type="EMBL" id="CRY98567.1"/>
    </source>
</evidence>
<protein>
    <submittedName>
        <fullName evidence="2">Uncharacterized protein</fullName>
    </submittedName>
</protein>
<dbReference type="Proteomes" id="UP000182715">
    <property type="component" value="Unassembled WGS sequence"/>
</dbReference>
<accession>A0A0H5QSF4</accession>
<organism evidence="2 3">
    <name type="scientific">Neisseria meningitidis serogroup B</name>
    <dbReference type="NCBI Taxonomy" id="491"/>
    <lineage>
        <taxon>Bacteria</taxon>
        <taxon>Pseudomonadati</taxon>
        <taxon>Pseudomonadota</taxon>
        <taxon>Betaproteobacteria</taxon>
        <taxon>Neisseriales</taxon>
        <taxon>Neisseriaceae</taxon>
        <taxon>Neisseria</taxon>
    </lineage>
</organism>
<evidence type="ECO:0000256" key="1">
    <source>
        <dbReference type="SAM" id="MobiDB-lite"/>
    </source>
</evidence>
<name>A0A0H5QSF4_NEIMI</name>
<dbReference type="AlphaFoldDB" id="A0A0H5QSF4"/>
<feature type="region of interest" description="Disordered" evidence="1">
    <location>
        <begin position="39"/>
        <end position="67"/>
    </location>
</feature>
<evidence type="ECO:0000313" key="3">
    <source>
        <dbReference type="Proteomes" id="UP000182715"/>
    </source>
</evidence>
<sequence>MKKSLIALCVAHCAKLKNDFGVPPLPEIKITPSPVRVGSLKQHPSLRLGKSGVAAAKRAARKRKNRR</sequence>
<dbReference type="EMBL" id="CVTF01000110">
    <property type="protein sequence ID" value="CRY98567.1"/>
    <property type="molecule type" value="Genomic_DNA"/>
</dbReference>
<proteinExistence type="predicted"/>